<evidence type="ECO:0000259" key="16">
    <source>
        <dbReference type="Pfam" id="PF04560"/>
    </source>
</evidence>
<evidence type="ECO:0000256" key="2">
    <source>
        <dbReference type="ARBA" id="ARBA00006835"/>
    </source>
</evidence>
<dbReference type="FunFam" id="3.90.1100.10:FF:000016">
    <property type="entry name" value="DNA-directed RNA polymerase subunit beta"/>
    <property type="match status" value="1"/>
</dbReference>
<dbReference type="Gene3D" id="3.90.1800.10">
    <property type="entry name" value="RNA polymerase alpha subunit dimerisation domain"/>
    <property type="match status" value="1"/>
</dbReference>
<dbReference type="GO" id="GO:0003899">
    <property type="term" value="F:DNA-directed RNA polymerase activity"/>
    <property type="evidence" value="ECO:0007669"/>
    <property type="project" value="UniProtKB-EC"/>
</dbReference>
<dbReference type="GO" id="GO:0032549">
    <property type="term" value="F:ribonucleoside binding"/>
    <property type="evidence" value="ECO:0007669"/>
    <property type="project" value="InterPro"/>
</dbReference>
<dbReference type="GO" id="GO:0005730">
    <property type="term" value="C:nucleolus"/>
    <property type="evidence" value="ECO:0007669"/>
    <property type="project" value="UniProtKB-SubCell"/>
</dbReference>
<dbReference type="InterPro" id="IPR007641">
    <property type="entry name" value="RNA_pol_Rpb2_7"/>
</dbReference>
<dbReference type="FunFam" id="2.40.270.10:FF:000011">
    <property type="entry name" value="DNA-directed RNA polymerase subunit beta"/>
    <property type="match status" value="1"/>
</dbReference>
<protein>
    <recommendedName>
        <fullName evidence="14">DNA-directed RNA polymerase subunit beta</fullName>
        <ecNumber evidence="14">2.7.7.6</ecNumber>
    </recommendedName>
</protein>
<dbReference type="Pfam" id="PF00562">
    <property type="entry name" value="RNA_pol_Rpb2_6"/>
    <property type="match status" value="1"/>
</dbReference>
<dbReference type="GO" id="GO:0000428">
    <property type="term" value="C:DNA-directed RNA polymerase complex"/>
    <property type="evidence" value="ECO:0007669"/>
    <property type="project" value="UniProtKB-KW"/>
</dbReference>
<keyword evidence="10 14" id="KW-0804">Transcription</keyword>
<evidence type="ECO:0000256" key="1">
    <source>
        <dbReference type="ARBA" id="ARBA00004604"/>
    </source>
</evidence>
<evidence type="ECO:0000256" key="9">
    <source>
        <dbReference type="ARBA" id="ARBA00022833"/>
    </source>
</evidence>
<evidence type="ECO:0000256" key="5">
    <source>
        <dbReference type="ARBA" id="ARBA00022679"/>
    </source>
</evidence>
<evidence type="ECO:0000256" key="12">
    <source>
        <dbReference type="ARBA" id="ARBA00047768"/>
    </source>
</evidence>
<comment type="subcellular location">
    <subcellularLocation>
        <location evidence="1">Nucleus</location>
        <location evidence="1">Nucleolus</location>
    </subcellularLocation>
</comment>
<dbReference type="PANTHER" id="PTHR20856">
    <property type="entry name" value="DNA-DIRECTED RNA POLYMERASE I SUBUNIT 2"/>
    <property type="match status" value="1"/>
</dbReference>
<proteinExistence type="inferred from homology"/>
<dbReference type="InterPro" id="IPR037033">
    <property type="entry name" value="DNA-dir_RNAP_su2_hyb_sf"/>
</dbReference>
<comment type="similarity">
    <text evidence="2 13">Belongs to the RNA polymerase beta chain family.</text>
</comment>
<dbReference type="GO" id="GO:0008270">
    <property type="term" value="F:zinc ion binding"/>
    <property type="evidence" value="ECO:0007669"/>
    <property type="project" value="UniProtKB-KW"/>
</dbReference>
<name>A0A2J7Q9B5_9NEOP</name>
<comment type="caution">
    <text evidence="21">The sequence shown here is derived from an EMBL/GenBank/DDBJ whole genome shotgun (WGS) entry which is preliminary data.</text>
</comment>
<comment type="function">
    <text evidence="14">DNA-dependent RNA polymerase catalyzes the transcription of DNA into RNA using the four ribonucleoside triphosphates as substrates.</text>
</comment>
<evidence type="ECO:0000256" key="7">
    <source>
        <dbReference type="ARBA" id="ARBA00022723"/>
    </source>
</evidence>
<feature type="domain" description="RNA polymerase Rpb2" evidence="17">
    <location>
        <begin position="214"/>
        <end position="401"/>
    </location>
</feature>
<evidence type="ECO:0000313" key="21">
    <source>
        <dbReference type="EMBL" id="PNF25173.1"/>
    </source>
</evidence>
<dbReference type="Pfam" id="PF04565">
    <property type="entry name" value="RNA_pol_Rpb2_3"/>
    <property type="match status" value="1"/>
</dbReference>
<dbReference type="PROSITE" id="PS01166">
    <property type="entry name" value="RNA_POL_BETA"/>
    <property type="match status" value="1"/>
</dbReference>
<dbReference type="InterPro" id="IPR037034">
    <property type="entry name" value="RNA_pol_Rpb2_2_sf"/>
</dbReference>
<dbReference type="Gene3D" id="3.90.1100.10">
    <property type="match status" value="1"/>
</dbReference>
<dbReference type="SUPFAM" id="SSF64484">
    <property type="entry name" value="beta and beta-prime subunits of DNA dependent RNA-polymerase"/>
    <property type="match status" value="1"/>
</dbReference>
<feature type="domain" description="RNA polymerase beta subunit protrusion" evidence="18">
    <location>
        <begin position="63"/>
        <end position="434"/>
    </location>
</feature>
<comment type="subunit">
    <text evidence="3">Component of the RNA polymerase I (Pol I) complex consisting of at least 13 subunits.</text>
</comment>
<sequence length="1160" mass="131108">MCVSASVCIVIKWLCVGWCGSCLMVLEMFALGCSYVDAEPSLKNLSADFGKIPEKQDDLLQSLGAPHVESFNYVLREGLDKAVKDILPIEFELQNGDRIRIKFESAKLCSPVVPPGSYGVKSPYIFPTECRQRGITYKGHLITKLSFKINDVQLALVEKDLGQIPIMVKSDACHLSKLNPSQLIAKGEHAEEWGGYFIIGGHERLIRMLQMTRRNYPFAVTRSSWKQRGSLFSDLGIMIRCVKDDQTSTNNVLHFVRDGSAKLMFSYKRNLYYTPIMLILKCLLDVCDEYIMHQLMAGYEEDTYMKGCLMNMMQALHEEGIHTHHEAKSYIGKTFKARFYDVASWTTDEEICDFVIRHSLAIHLDNNEDKFNLYILMMQKLFSVVQNKCCVEGGDGLMMHELLLGGHLYLQLIKDKMQVWLQVLKSIILKKAKPTAGFTLTNSELNWALKKSGTIESSLNAFFATGNLHTSSGLGLLQDKGLTVLAENINRMRYMSHFRSVHRGAFFQEMRTSEPRQLLPEAWGFICPVHTPDGAPCGLLNHLTKYCEVTSTPDPQIVANIPSVLVSLGMVPLKGVRLITLNHNEQFVVLLDGKVLGHVEKREAPRLVDRLHILKTDGKRVPQTLEIVLVPMGRKCGQFPGLFLFTGPARMMRPVINLAAQKVELIGTFEQVYMDICIYPKEAYEGITTHQEVTDTSFLSNLACLIPLPDCNQSPRNMYQCQMGKQTMGTPCHTWHLQAETKLYRLQTPASPFFRTGHYDLVGLDEFAMGTNAVVAVISYTGYDMEDAMIINKASYERGFAHGSVYKSEFIELKSQKSHFGLDPERPELQAYLDSDGLPHPGILLKEGQPYCCYYDDDEAKFQIEKWKGKEDTYIDIVRLCGTLSSQEATKACIVFRIPRNPSVGDKFASRAGQKGICSYLWPEQDLPYTETGLIPDIVFNPHGFPSRMTIAMMIEVMAGKSAALHGLVHDATPFRFSEEDTAMDYFGKMLEAGGYNYYGTEKMYSGIDGCEMKADIFFGIVHYQRLRHMVSDKWQVRSTGPIDVLTHQPVKGRRRGGGVRFGEMERDSLLSHGSAFLLQDRLFHCSDKTTMMLCQTCGSILTPVIIVQRHGDQYQQEVHCKVCQEKGKVEEVEMPYIFRYLVAQLASVNIKIKIDVIEQ</sequence>
<evidence type="ECO:0000256" key="11">
    <source>
        <dbReference type="ARBA" id="ARBA00023242"/>
    </source>
</evidence>
<evidence type="ECO:0000313" key="22">
    <source>
        <dbReference type="Proteomes" id="UP000235965"/>
    </source>
</evidence>
<evidence type="ECO:0000256" key="13">
    <source>
        <dbReference type="RuleBase" id="RU000434"/>
    </source>
</evidence>
<dbReference type="FunCoup" id="A0A2J7Q9B5">
    <property type="interactions" value="999"/>
</dbReference>
<accession>A0A2J7Q9B5</accession>
<dbReference type="Proteomes" id="UP000235965">
    <property type="component" value="Unassembled WGS sequence"/>
</dbReference>
<dbReference type="Pfam" id="PF04560">
    <property type="entry name" value="RNA_pol_Rpb2_7"/>
    <property type="match status" value="1"/>
</dbReference>
<dbReference type="InterPro" id="IPR007644">
    <property type="entry name" value="RNA_pol_bsu_protrusion"/>
</dbReference>
<reference evidence="21 22" key="1">
    <citation type="submission" date="2017-12" db="EMBL/GenBank/DDBJ databases">
        <title>Hemimetabolous genomes reveal molecular basis of termite eusociality.</title>
        <authorList>
            <person name="Harrison M.C."/>
            <person name="Jongepier E."/>
            <person name="Robertson H.M."/>
            <person name="Arning N."/>
            <person name="Bitard-Feildel T."/>
            <person name="Chao H."/>
            <person name="Childers C.P."/>
            <person name="Dinh H."/>
            <person name="Doddapaneni H."/>
            <person name="Dugan S."/>
            <person name="Gowin J."/>
            <person name="Greiner C."/>
            <person name="Han Y."/>
            <person name="Hu H."/>
            <person name="Hughes D.S.T."/>
            <person name="Huylmans A.-K."/>
            <person name="Kemena C."/>
            <person name="Kremer L.P.M."/>
            <person name="Lee S.L."/>
            <person name="Lopez-Ezquerra A."/>
            <person name="Mallet L."/>
            <person name="Monroy-Kuhn J.M."/>
            <person name="Moser A."/>
            <person name="Murali S.C."/>
            <person name="Muzny D.M."/>
            <person name="Otani S."/>
            <person name="Piulachs M.-D."/>
            <person name="Poelchau M."/>
            <person name="Qu J."/>
            <person name="Schaub F."/>
            <person name="Wada-Katsumata A."/>
            <person name="Worley K.C."/>
            <person name="Xie Q."/>
            <person name="Ylla G."/>
            <person name="Poulsen M."/>
            <person name="Gibbs R.A."/>
            <person name="Schal C."/>
            <person name="Richards S."/>
            <person name="Belles X."/>
            <person name="Korb J."/>
            <person name="Bornberg-Bauer E."/>
        </authorList>
    </citation>
    <scope>NUCLEOTIDE SEQUENCE [LARGE SCALE GENOMIC DNA]</scope>
    <source>
        <tissue evidence="21">Whole body</tissue>
    </source>
</reference>
<evidence type="ECO:0000259" key="19">
    <source>
        <dbReference type="Pfam" id="PF04565"/>
    </source>
</evidence>
<dbReference type="AlphaFoldDB" id="A0A2J7Q9B5"/>
<dbReference type="Gene3D" id="3.90.1110.10">
    <property type="entry name" value="RNA polymerase Rpb2, domain 2"/>
    <property type="match status" value="1"/>
</dbReference>
<dbReference type="InterPro" id="IPR009674">
    <property type="entry name" value="Rpa2_dom_4"/>
</dbReference>
<feature type="domain" description="DNA-directed RNA polymerase I subunit RPA2" evidence="20">
    <location>
        <begin position="596"/>
        <end position="653"/>
    </location>
</feature>
<evidence type="ECO:0000256" key="8">
    <source>
        <dbReference type="ARBA" id="ARBA00022771"/>
    </source>
</evidence>
<dbReference type="GO" id="GO:0003677">
    <property type="term" value="F:DNA binding"/>
    <property type="evidence" value="ECO:0007669"/>
    <property type="project" value="InterPro"/>
</dbReference>
<dbReference type="InParanoid" id="A0A2J7Q9B5"/>
<feature type="domain" description="DNA-directed RNA polymerase subunit 2 hybrid-binding" evidence="15">
    <location>
        <begin position="703"/>
        <end position="1056"/>
    </location>
</feature>
<dbReference type="OrthoDB" id="10248617at2759"/>
<dbReference type="Pfam" id="PF06883">
    <property type="entry name" value="RNA_pol_Rpa2_4"/>
    <property type="match status" value="1"/>
</dbReference>
<dbReference type="Gene3D" id="2.40.50.150">
    <property type="match status" value="1"/>
</dbReference>
<keyword evidence="7" id="KW-0479">Metal-binding</keyword>
<keyword evidence="5 14" id="KW-0808">Transferase</keyword>
<feature type="domain" description="RNA polymerase Rpb2" evidence="19">
    <location>
        <begin position="485"/>
        <end position="549"/>
    </location>
</feature>
<dbReference type="Pfam" id="PF04563">
    <property type="entry name" value="RNA_pol_Rpb2_1"/>
    <property type="match status" value="1"/>
</dbReference>
<gene>
    <name evidence="21" type="ORF">B7P43_G02018</name>
</gene>
<dbReference type="EMBL" id="NEVH01016943">
    <property type="protein sequence ID" value="PNF25173.1"/>
    <property type="molecule type" value="Genomic_DNA"/>
</dbReference>
<dbReference type="STRING" id="105785.A0A2J7Q9B5"/>
<dbReference type="InterPro" id="IPR014724">
    <property type="entry name" value="RNA_pol_RPB2_OB-fold"/>
</dbReference>
<evidence type="ECO:0000256" key="10">
    <source>
        <dbReference type="ARBA" id="ARBA00023163"/>
    </source>
</evidence>
<keyword evidence="6 14" id="KW-0548">Nucleotidyltransferase</keyword>
<evidence type="ECO:0000256" key="3">
    <source>
        <dbReference type="ARBA" id="ARBA00011251"/>
    </source>
</evidence>
<dbReference type="InterPro" id="IPR007121">
    <property type="entry name" value="RNA_pol_bsu_CS"/>
</dbReference>
<keyword evidence="22" id="KW-1185">Reference proteome</keyword>
<dbReference type="FunFam" id="3.90.1800.10:FF:000004">
    <property type="entry name" value="DNA-directed RNA polymerase subunit beta"/>
    <property type="match status" value="1"/>
</dbReference>
<evidence type="ECO:0000256" key="6">
    <source>
        <dbReference type="ARBA" id="ARBA00022695"/>
    </source>
</evidence>
<evidence type="ECO:0000259" key="17">
    <source>
        <dbReference type="Pfam" id="PF04561"/>
    </source>
</evidence>
<dbReference type="GO" id="GO:0006351">
    <property type="term" value="P:DNA-templated transcription"/>
    <property type="evidence" value="ECO:0007669"/>
    <property type="project" value="InterPro"/>
</dbReference>
<comment type="catalytic activity">
    <reaction evidence="12">
        <text>RNA(n) + a ribonucleoside 5'-triphosphate = RNA(n+1) + diphosphate</text>
        <dbReference type="Rhea" id="RHEA:21248"/>
        <dbReference type="Rhea" id="RHEA-COMP:14527"/>
        <dbReference type="Rhea" id="RHEA-COMP:17342"/>
        <dbReference type="ChEBI" id="CHEBI:33019"/>
        <dbReference type="ChEBI" id="CHEBI:61557"/>
        <dbReference type="ChEBI" id="CHEBI:140395"/>
        <dbReference type="EC" id="2.7.7.6"/>
    </reaction>
    <physiologicalReaction direction="left-to-right" evidence="12">
        <dbReference type="Rhea" id="RHEA:21249"/>
    </physiologicalReaction>
</comment>
<dbReference type="FunFam" id="3.90.1100.10:FF:000008">
    <property type="entry name" value="DNA-directed RNA polymerase subunit beta"/>
    <property type="match status" value="1"/>
</dbReference>
<keyword evidence="9" id="KW-0862">Zinc</keyword>
<dbReference type="Pfam" id="PF04561">
    <property type="entry name" value="RNA_pol_Rpb2_2"/>
    <property type="match status" value="1"/>
</dbReference>
<dbReference type="InterPro" id="IPR007642">
    <property type="entry name" value="RNA_pol_Rpb2_2"/>
</dbReference>
<evidence type="ECO:0000256" key="14">
    <source>
        <dbReference type="RuleBase" id="RU363031"/>
    </source>
</evidence>
<dbReference type="Gene3D" id="2.40.270.10">
    <property type="entry name" value="DNA-directed RNA polymerase, subunit 2, domain 6"/>
    <property type="match status" value="1"/>
</dbReference>
<dbReference type="CDD" id="cd00653">
    <property type="entry name" value="RNA_pol_B_RPB2"/>
    <property type="match status" value="1"/>
</dbReference>
<dbReference type="EC" id="2.7.7.6" evidence="14"/>
<keyword evidence="8" id="KW-0863">Zinc-finger</keyword>
<keyword evidence="4 14" id="KW-0240">DNA-directed RNA polymerase</keyword>
<evidence type="ECO:0000256" key="4">
    <source>
        <dbReference type="ARBA" id="ARBA00022478"/>
    </source>
</evidence>
<dbReference type="InterPro" id="IPR007120">
    <property type="entry name" value="DNA-dir_RNAP_su2_dom"/>
</dbReference>
<feature type="domain" description="RNA polymerase Rpb2" evidence="16">
    <location>
        <begin position="1058"/>
        <end position="1155"/>
    </location>
</feature>
<organism evidence="21 22">
    <name type="scientific">Cryptotermes secundus</name>
    <dbReference type="NCBI Taxonomy" id="105785"/>
    <lineage>
        <taxon>Eukaryota</taxon>
        <taxon>Metazoa</taxon>
        <taxon>Ecdysozoa</taxon>
        <taxon>Arthropoda</taxon>
        <taxon>Hexapoda</taxon>
        <taxon>Insecta</taxon>
        <taxon>Pterygota</taxon>
        <taxon>Neoptera</taxon>
        <taxon>Polyneoptera</taxon>
        <taxon>Dictyoptera</taxon>
        <taxon>Blattodea</taxon>
        <taxon>Blattoidea</taxon>
        <taxon>Termitoidae</taxon>
        <taxon>Kalotermitidae</taxon>
        <taxon>Cryptotermitinae</taxon>
        <taxon>Cryptotermes</taxon>
    </lineage>
</organism>
<evidence type="ECO:0000259" key="15">
    <source>
        <dbReference type="Pfam" id="PF00562"/>
    </source>
</evidence>
<evidence type="ECO:0000259" key="20">
    <source>
        <dbReference type="Pfam" id="PF06883"/>
    </source>
</evidence>
<dbReference type="InterPro" id="IPR007645">
    <property type="entry name" value="RNA_pol_Rpb2_3"/>
</dbReference>
<dbReference type="InterPro" id="IPR015712">
    <property type="entry name" value="DNA-dir_RNA_pol_su2"/>
</dbReference>
<keyword evidence="11" id="KW-0539">Nucleus</keyword>
<evidence type="ECO:0000259" key="18">
    <source>
        <dbReference type="Pfam" id="PF04563"/>
    </source>
</evidence>